<evidence type="ECO:0000256" key="2">
    <source>
        <dbReference type="ARBA" id="ARBA00023012"/>
    </source>
</evidence>
<dbReference type="EMBL" id="AWSO01001380">
    <property type="protein sequence ID" value="ESK84031.1"/>
    <property type="molecule type" value="Genomic_DNA"/>
</dbReference>
<feature type="region of interest" description="Disordered" evidence="4">
    <location>
        <begin position="1178"/>
        <end position="1226"/>
    </location>
</feature>
<accession>V2WTY9</accession>
<dbReference type="FunFam" id="3.40.50.2300:FF:000146">
    <property type="entry name" value="Putative two-component response regulator SSK1p"/>
    <property type="match status" value="1"/>
</dbReference>
<feature type="compositionally biased region" description="Basic and acidic residues" evidence="4">
    <location>
        <begin position="702"/>
        <end position="715"/>
    </location>
</feature>
<evidence type="ECO:0000313" key="6">
    <source>
        <dbReference type="EMBL" id="ESK84031.1"/>
    </source>
</evidence>
<gene>
    <name evidence="6" type="ORF">Moror_11512</name>
</gene>
<dbReference type="SMART" id="SM00448">
    <property type="entry name" value="REC"/>
    <property type="match status" value="1"/>
</dbReference>
<name>V2WTY9_MONRO</name>
<dbReference type="STRING" id="1381753.V2WTY9"/>
<dbReference type="InterPro" id="IPR001789">
    <property type="entry name" value="Sig_transdc_resp-reg_receiver"/>
</dbReference>
<feature type="compositionally biased region" description="Polar residues" evidence="4">
    <location>
        <begin position="104"/>
        <end position="114"/>
    </location>
</feature>
<comment type="caution">
    <text evidence="6">The sequence shown here is derived from an EMBL/GenBank/DDBJ whole genome shotgun (WGS) entry which is preliminary data.</text>
</comment>
<proteinExistence type="predicted"/>
<keyword evidence="7" id="KW-1185">Reference proteome</keyword>
<feature type="compositionally biased region" description="Polar residues" evidence="4">
    <location>
        <begin position="803"/>
        <end position="820"/>
    </location>
</feature>
<dbReference type="Gene3D" id="3.40.50.2300">
    <property type="match status" value="1"/>
</dbReference>
<dbReference type="CDD" id="cd17546">
    <property type="entry name" value="REC_hyHK_CKI1_RcsC-like"/>
    <property type="match status" value="1"/>
</dbReference>
<feature type="region of interest" description="Disordered" evidence="4">
    <location>
        <begin position="766"/>
        <end position="918"/>
    </location>
</feature>
<dbReference type="InterPro" id="IPR011006">
    <property type="entry name" value="CheY-like_superfamily"/>
</dbReference>
<feature type="compositionally biased region" description="Polar residues" evidence="4">
    <location>
        <begin position="869"/>
        <end position="888"/>
    </location>
</feature>
<protein>
    <submittedName>
        <fullName evidence="6">Two-component response regulator</fullName>
    </submittedName>
</protein>
<dbReference type="PANTHER" id="PTHR45339">
    <property type="entry name" value="HYBRID SIGNAL TRANSDUCTION HISTIDINE KINASE J"/>
    <property type="match status" value="1"/>
</dbReference>
<dbReference type="HOGENOM" id="CLU_004854_0_0_1"/>
<feature type="region of interest" description="Disordered" evidence="4">
    <location>
        <begin position="679"/>
        <end position="727"/>
    </location>
</feature>
<sequence>MNSPKLSAVRLASANSEEKHLVHDGVLLDLPPSNKFSIQYSSQADSGLPIPTPPSSDGPAISSSESGETDFSADEESGQELEATDTFDTNHSPPISRLRPAVQGMNSSPLTQPRFSRAFSLPLPSQLGHLQHPHRPFTNSKTSKPQHTDPTSAPDMSQLRELSLELADSVQMVIQTMLQISPSQVLDPAKEQFAACALAVPTPSMSAMFTVMKNLNYISANMATFCGGLLEAEEEVVSFITSSGKHNDFDIGELLQSTGDALSGAASQVGVDLVLYHGDVGMKHVWVKGDESALSYLLSHVVRQILATAHRADTLEIGLFVRSPSSKQQDASITPETDDDDPFKVGPVDLQGPLQCTVEIHHRFGITEHPEGGNHVASRSSPSFSTLLLRRLLLNVGATLNTDITTQTGRTSQVTFTLEAGSPPIDTPATVTANGEGIGTEPSLEQLTTFVDTLKGKKVHLYASSSGSFAHRLTSYLTAWEMDVSHINAEGGIETLPEAHPPSPTAALSPETYAVSGVPTKTEPRQPKAQPLSFIFIDDDVSVLKERLQALRPETAPRKRPSLTAHHRPRSSPQVTRLSQQSPAAPPSYINPAVILHFTSLSNFKVTKDAVQSMLSSYQGTPFPVPEVMIIPKPAGPRRVLTALHSAVTKPVVDPFFSPIATTPGSPGALTTGGSFFHGVSANNSSPKSPSTAHRPSGSRSNSDRSAKIAVDGHGHPSSPLAIPDPSEYFTEPAINLGHSPSTGLVIQSPDGQPAGIFFHPKVKASASRTPSATYMERDKGQLSVGSGARKGSMSSGAGDGPTFSSLHEVNRAPSFSNNHAGSSGSRAGTRSKPSSPRVTETPAISLPLSEASSQPPSRRPSTDPPSRKLSTSVSPPASPAGEQSTHPNPVRRATARRDSNVIAPAQPTKKAKPPADPTVVPPISVLIVDDNPINRNVLSTFMRKKKIKYDVASNGKEAVEKWRSGQFHLILMDIVMPVMDGIDATIEIRRIEKQNANAGFPPSTPARELDEARAVQGPPTPSDTSETTRSTASPYRSSVIIVALTASSSQADRIKALAAGCNDFLTKPVYLEWLNNKLIEWGSIKALQMWADLVPRDVVRSQANQARNVAERLHVPRERNMSSSSAGGGMSTSPQAMSQSASQEAGKSPSRPTSPKTTISQAKMVVNWQQQIGAISPASSLSSGATPLAREQSQNGNADTRGDLDSAGASNTANGTGTSGLNWRS</sequence>
<feature type="compositionally biased region" description="Polar residues" evidence="4">
    <location>
        <begin position="1023"/>
        <end position="1033"/>
    </location>
</feature>
<evidence type="ECO:0000313" key="7">
    <source>
        <dbReference type="Proteomes" id="UP000017559"/>
    </source>
</evidence>
<dbReference type="Proteomes" id="UP000017559">
    <property type="component" value="Unassembled WGS sequence"/>
</dbReference>
<feature type="compositionally biased region" description="Polar residues" evidence="4">
    <location>
        <begin position="1209"/>
        <end position="1226"/>
    </location>
</feature>
<feature type="domain" description="Response regulatory" evidence="5">
    <location>
        <begin position="925"/>
        <end position="1083"/>
    </location>
</feature>
<dbReference type="PANTHER" id="PTHR45339:SF1">
    <property type="entry name" value="HYBRID SIGNAL TRANSDUCTION HISTIDINE KINASE J"/>
    <property type="match status" value="1"/>
</dbReference>
<keyword evidence="2" id="KW-0902">Two-component regulatory system</keyword>
<feature type="compositionally biased region" description="Low complexity" evidence="4">
    <location>
        <begin position="821"/>
        <end position="832"/>
    </location>
</feature>
<dbReference type="OrthoDB" id="21225at2759"/>
<feature type="compositionally biased region" description="Basic residues" evidence="4">
    <location>
        <begin position="558"/>
        <end position="570"/>
    </location>
</feature>
<feature type="region of interest" description="Disordered" evidence="4">
    <location>
        <begin position="33"/>
        <end position="155"/>
    </location>
</feature>
<feature type="compositionally biased region" description="Basic and acidic residues" evidence="4">
    <location>
        <begin position="1110"/>
        <end position="1121"/>
    </location>
</feature>
<evidence type="ECO:0000256" key="1">
    <source>
        <dbReference type="ARBA" id="ARBA00022553"/>
    </source>
</evidence>
<feature type="compositionally biased region" description="Polar residues" evidence="4">
    <location>
        <begin position="1135"/>
        <end position="1158"/>
    </location>
</feature>
<evidence type="ECO:0000256" key="3">
    <source>
        <dbReference type="PROSITE-ProRule" id="PRU00169"/>
    </source>
</evidence>
<feature type="compositionally biased region" description="Acidic residues" evidence="4">
    <location>
        <begin position="67"/>
        <end position="85"/>
    </location>
</feature>
<organism evidence="6 7">
    <name type="scientific">Moniliophthora roreri (strain MCA 2997)</name>
    <name type="common">Cocoa frosty pod rot fungus</name>
    <name type="synonym">Crinipellis roreri</name>
    <dbReference type="NCBI Taxonomy" id="1381753"/>
    <lineage>
        <taxon>Eukaryota</taxon>
        <taxon>Fungi</taxon>
        <taxon>Dikarya</taxon>
        <taxon>Basidiomycota</taxon>
        <taxon>Agaricomycotina</taxon>
        <taxon>Agaricomycetes</taxon>
        <taxon>Agaricomycetidae</taxon>
        <taxon>Agaricales</taxon>
        <taxon>Marasmiineae</taxon>
        <taxon>Marasmiaceae</taxon>
        <taxon>Moniliophthora</taxon>
    </lineage>
</organism>
<feature type="region of interest" description="Disordered" evidence="4">
    <location>
        <begin position="997"/>
        <end position="1033"/>
    </location>
</feature>
<evidence type="ECO:0000256" key="4">
    <source>
        <dbReference type="SAM" id="MobiDB-lite"/>
    </source>
</evidence>
<feature type="compositionally biased region" description="Polar residues" evidence="4">
    <location>
        <begin position="1178"/>
        <end position="1199"/>
    </location>
</feature>
<feature type="modified residue" description="4-aspartylphosphate" evidence="3">
    <location>
        <position position="974"/>
    </location>
</feature>
<keyword evidence="1 3" id="KW-0597">Phosphoprotein</keyword>
<dbReference type="Pfam" id="PF00072">
    <property type="entry name" value="Response_reg"/>
    <property type="match status" value="1"/>
</dbReference>
<feature type="compositionally biased region" description="Polar residues" evidence="4">
    <location>
        <begin position="571"/>
        <end position="583"/>
    </location>
</feature>
<dbReference type="AlphaFoldDB" id="V2WTY9"/>
<feature type="compositionally biased region" description="Polar residues" evidence="4">
    <location>
        <begin position="34"/>
        <end position="45"/>
    </location>
</feature>
<dbReference type="KEGG" id="mrr:Moror_11512"/>
<dbReference type="SUPFAM" id="SSF52172">
    <property type="entry name" value="CheY-like"/>
    <property type="match status" value="1"/>
</dbReference>
<reference evidence="6 7" key="1">
    <citation type="journal article" date="2014" name="BMC Genomics">
        <title>Genome and secretome analysis of the hemibiotrophic fungal pathogen, Moniliophthora roreri, which causes frosty pod rot disease of cacao: mechanisms of the biotrophic and necrotrophic phases.</title>
        <authorList>
            <person name="Meinhardt L.W."/>
            <person name="Costa G.G.L."/>
            <person name="Thomazella D.P.T."/>
            <person name="Teixeira P.J.P.L."/>
            <person name="Carazzolle M.F."/>
            <person name="Schuster S.C."/>
            <person name="Carlson J.E."/>
            <person name="Guiltinan M.J."/>
            <person name="Mieczkowski P."/>
            <person name="Farmer A."/>
            <person name="Ramaraj T."/>
            <person name="Crozier J."/>
            <person name="Davis R.E."/>
            <person name="Shao J."/>
            <person name="Melnick R.L."/>
            <person name="Pereira G.A.G."/>
            <person name="Bailey B.A."/>
        </authorList>
    </citation>
    <scope>NUCLEOTIDE SEQUENCE [LARGE SCALE GENOMIC DNA]</scope>
    <source>
        <strain evidence="6 7">MCA 2997</strain>
    </source>
</reference>
<feature type="region of interest" description="Disordered" evidence="4">
    <location>
        <begin position="1110"/>
        <end position="1158"/>
    </location>
</feature>
<dbReference type="PROSITE" id="PS50110">
    <property type="entry name" value="RESPONSE_REGULATORY"/>
    <property type="match status" value="1"/>
</dbReference>
<evidence type="ECO:0000259" key="5">
    <source>
        <dbReference type="PROSITE" id="PS50110"/>
    </source>
</evidence>
<feature type="compositionally biased region" description="Polar residues" evidence="4">
    <location>
        <begin position="137"/>
        <end position="155"/>
    </location>
</feature>
<dbReference type="GO" id="GO:0000156">
    <property type="term" value="F:phosphorelay response regulator activity"/>
    <property type="evidence" value="ECO:0007669"/>
    <property type="project" value="UniProtKB-ARBA"/>
</dbReference>
<feature type="region of interest" description="Disordered" evidence="4">
    <location>
        <begin position="549"/>
        <end position="586"/>
    </location>
</feature>
<feature type="compositionally biased region" description="Polar residues" evidence="4">
    <location>
        <begin position="681"/>
        <end position="701"/>
    </location>
</feature>